<keyword evidence="3" id="KW-1185">Reference proteome</keyword>
<evidence type="ECO:0000313" key="2">
    <source>
        <dbReference type="EMBL" id="VDC33255.1"/>
    </source>
</evidence>
<dbReference type="OrthoDB" id="4945643at2"/>
<evidence type="ECO:0000313" key="3">
    <source>
        <dbReference type="Proteomes" id="UP000280861"/>
    </source>
</evidence>
<dbReference type="Proteomes" id="UP000280861">
    <property type="component" value="Unassembled WGS sequence"/>
</dbReference>
<protein>
    <submittedName>
        <fullName evidence="2">Uncharacterized protein</fullName>
    </submittedName>
</protein>
<accession>A0A3P5XSA4</accession>
<organism evidence="2 3">
    <name type="scientific">Arthrobacter ulcerisalmonis</name>
    <dbReference type="NCBI Taxonomy" id="2483813"/>
    <lineage>
        <taxon>Bacteria</taxon>
        <taxon>Bacillati</taxon>
        <taxon>Actinomycetota</taxon>
        <taxon>Actinomycetes</taxon>
        <taxon>Micrococcales</taxon>
        <taxon>Micrococcaceae</taxon>
        <taxon>Arthrobacter</taxon>
    </lineage>
</organism>
<proteinExistence type="predicted"/>
<dbReference type="EMBL" id="UXAU01000046">
    <property type="protein sequence ID" value="VDC33255.1"/>
    <property type="molecule type" value="Genomic_DNA"/>
</dbReference>
<sequence>MNARNLTPYDRGTRLEPQLWPLGDDPDSYGRVDFDNDESATVLTAYVEREGDGYAMHVAGMAEPLSLVVDGGGRVVPVDAELCAGIDELLDMARRGREDFEHQASYGDYTAEDRAAADRRWLLAQKVAELLRGEAEKA</sequence>
<dbReference type="AlphaFoldDB" id="A0A3P5XSA4"/>
<name>A0A3P5XSA4_9MICC</name>
<gene>
    <name evidence="2" type="ORF">PSET11_03284</name>
</gene>
<evidence type="ECO:0000256" key="1">
    <source>
        <dbReference type="SAM" id="MobiDB-lite"/>
    </source>
</evidence>
<dbReference type="RefSeq" id="WP_068483738.1">
    <property type="nucleotide sequence ID" value="NZ_CBCRYA010000036.1"/>
</dbReference>
<reference evidence="2 3" key="1">
    <citation type="submission" date="2018-11" db="EMBL/GenBank/DDBJ databases">
        <authorList>
            <person name="Criscuolo A."/>
        </authorList>
    </citation>
    <scope>NUCLEOTIDE SEQUENCE [LARGE SCALE GENOMIC DNA]</scope>
    <source>
        <strain evidence="2">AT11b</strain>
    </source>
</reference>
<feature type="region of interest" description="Disordered" evidence="1">
    <location>
        <begin position="1"/>
        <end position="24"/>
    </location>
</feature>